<feature type="domain" description="RecX third three-helical" evidence="7">
    <location>
        <begin position="110"/>
        <end position="147"/>
    </location>
</feature>
<evidence type="ECO:0000256" key="3">
    <source>
        <dbReference type="ARBA" id="ARBA00018111"/>
    </source>
</evidence>
<dbReference type="InterPro" id="IPR036388">
    <property type="entry name" value="WH-like_DNA-bd_sf"/>
</dbReference>
<dbReference type="Pfam" id="PF02631">
    <property type="entry name" value="RecX_HTH2"/>
    <property type="match status" value="1"/>
</dbReference>
<evidence type="ECO:0000256" key="5">
    <source>
        <dbReference type="HAMAP-Rule" id="MF_01114"/>
    </source>
</evidence>
<evidence type="ECO:0000259" key="6">
    <source>
        <dbReference type="Pfam" id="PF02631"/>
    </source>
</evidence>
<dbReference type="Proteomes" id="UP000028302">
    <property type="component" value="Unassembled WGS sequence"/>
</dbReference>
<dbReference type="InterPro" id="IPR003783">
    <property type="entry name" value="Regulatory_RecX"/>
</dbReference>
<evidence type="ECO:0000256" key="4">
    <source>
        <dbReference type="ARBA" id="ARBA00022490"/>
    </source>
</evidence>
<dbReference type="Pfam" id="PF21981">
    <property type="entry name" value="RecX_HTH3"/>
    <property type="match status" value="1"/>
</dbReference>
<dbReference type="HAMAP" id="MF_01114">
    <property type="entry name" value="RecX"/>
    <property type="match status" value="1"/>
</dbReference>
<gene>
    <name evidence="5 9" type="primary">recX</name>
    <name evidence="9" type="ORF">C41B8_18035</name>
</gene>
<dbReference type="Pfam" id="PF21982">
    <property type="entry name" value="RecX_HTH1"/>
    <property type="match status" value="1"/>
</dbReference>
<dbReference type="GO" id="GO:0006282">
    <property type="term" value="P:regulation of DNA repair"/>
    <property type="evidence" value="ECO:0007669"/>
    <property type="project" value="UniProtKB-UniRule"/>
</dbReference>
<proteinExistence type="inferred from homology"/>
<name>A0A084IGI7_SALHC</name>
<reference evidence="9 10" key="1">
    <citation type="submission" date="2013-03" db="EMBL/GenBank/DDBJ databases">
        <title>Salinisphaera hydrothermalis C41B8 Genome Sequencing.</title>
        <authorList>
            <person name="Li C."/>
            <person name="Lai Q."/>
            <person name="Shao Z."/>
        </authorList>
    </citation>
    <scope>NUCLEOTIDE SEQUENCE [LARGE SCALE GENOMIC DNA]</scope>
    <source>
        <strain evidence="9 10">C41B8</strain>
    </source>
</reference>
<comment type="caution">
    <text evidence="9">The sequence shown here is derived from an EMBL/GenBank/DDBJ whole genome shotgun (WGS) entry which is preliminary data.</text>
</comment>
<evidence type="ECO:0000259" key="7">
    <source>
        <dbReference type="Pfam" id="PF21981"/>
    </source>
</evidence>
<keyword evidence="4 5" id="KW-0963">Cytoplasm</keyword>
<dbReference type="eggNOG" id="COG2137">
    <property type="taxonomic scope" value="Bacteria"/>
</dbReference>
<dbReference type="InterPro" id="IPR053924">
    <property type="entry name" value="RecX_HTH_2nd"/>
</dbReference>
<dbReference type="Gene3D" id="1.10.10.10">
    <property type="entry name" value="Winged helix-like DNA-binding domain superfamily/Winged helix DNA-binding domain"/>
    <property type="match status" value="3"/>
</dbReference>
<sequence>MAPEADDPDAERLAIRKRAMDLLARREHARAELVTKLAKRDHDADEIEVVIDELAAEGLQSDARYAEAAVASKSRRGIGPVRIRAELRSAGVADADIQIALDEAEIDWDALAEAARRKRFGDARPEDFPAKAKQMRFLQRRGFDGDQLAAAFDD</sequence>
<dbReference type="STRING" id="1304275.C41B8_18035"/>
<dbReference type="InterPro" id="IPR053926">
    <property type="entry name" value="RecX_HTH_1st"/>
</dbReference>
<feature type="domain" description="RecX first three-helical" evidence="8">
    <location>
        <begin position="17"/>
        <end position="54"/>
    </location>
</feature>
<comment type="function">
    <text evidence="5">Modulates RecA activity.</text>
</comment>
<comment type="similarity">
    <text evidence="2 5">Belongs to the RecX family.</text>
</comment>
<organism evidence="9 10">
    <name type="scientific">Salinisphaera hydrothermalis (strain C41B8)</name>
    <dbReference type="NCBI Taxonomy" id="1304275"/>
    <lineage>
        <taxon>Bacteria</taxon>
        <taxon>Pseudomonadati</taxon>
        <taxon>Pseudomonadota</taxon>
        <taxon>Gammaproteobacteria</taxon>
        <taxon>Salinisphaerales</taxon>
        <taxon>Salinisphaeraceae</taxon>
        <taxon>Salinisphaera</taxon>
    </lineage>
</organism>
<keyword evidence="10" id="KW-1185">Reference proteome</keyword>
<dbReference type="GO" id="GO:0005737">
    <property type="term" value="C:cytoplasm"/>
    <property type="evidence" value="ECO:0007669"/>
    <property type="project" value="UniProtKB-SubCell"/>
</dbReference>
<dbReference type="PANTHER" id="PTHR33602:SF1">
    <property type="entry name" value="REGULATORY PROTEIN RECX FAMILY PROTEIN"/>
    <property type="match status" value="1"/>
</dbReference>
<dbReference type="InterPro" id="IPR053925">
    <property type="entry name" value="RecX_HTH_3rd"/>
</dbReference>
<dbReference type="AlphaFoldDB" id="A0A084IGI7"/>
<accession>A0A084IGI7</accession>
<dbReference type="RefSeq" id="WP_198025287.1">
    <property type="nucleotide sequence ID" value="NZ_APNK01000050.1"/>
</dbReference>
<feature type="domain" description="RecX second three-helical" evidence="6">
    <location>
        <begin position="61"/>
        <end position="101"/>
    </location>
</feature>
<evidence type="ECO:0000313" key="9">
    <source>
        <dbReference type="EMBL" id="KEZ75821.1"/>
    </source>
</evidence>
<evidence type="ECO:0000313" key="10">
    <source>
        <dbReference type="Proteomes" id="UP000028302"/>
    </source>
</evidence>
<protein>
    <recommendedName>
        <fullName evidence="3 5">Regulatory protein RecX</fullName>
    </recommendedName>
</protein>
<comment type="subcellular location">
    <subcellularLocation>
        <location evidence="1 5">Cytoplasm</location>
    </subcellularLocation>
</comment>
<evidence type="ECO:0000256" key="2">
    <source>
        <dbReference type="ARBA" id="ARBA00009695"/>
    </source>
</evidence>
<evidence type="ECO:0000256" key="1">
    <source>
        <dbReference type="ARBA" id="ARBA00004496"/>
    </source>
</evidence>
<dbReference type="EMBL" id="APNK01000050">
    <property type="protein sequence ID" value="KEZ75821.1"/>
    <property type="molecule type" value="Genomic_DNA"/>
</dbReference>
<dbReference type="PANTHER" id="PTHR33602">
    <property type="entry name" value="REGULATORY PROTEIN RECX FAMILY PROTEIN"/>
    <property type="match status" value="1"/>
</dbReference>
<evidence type="ECO:0000259" key="8">
    <source>
        <dbReference type="Pfam" id="PF21982"/>
    </source>
</evidence>
<dbReference type="PATRIC" id="fig|1304275.5.peg.3686"/>